<evidence type="ECO:0000313" key="2">
    <source>
        <dbReference type="Proteomes" id="UP000215483"/>
    </source>
</evidence>
<dbReference type="Proteomes" id="UP000215483">
    <property type="component" value="Unassembled WGS sequence"/>
</dbReference>
<organism evidence="1 2">
    <name type="scientific">Streptomyces diastatochromogenes</name>
    <dbReference type="NCBI Taxonomy" id="42236"/>
    <lineage>
        <taxon>Bacteria</taxon>
        <taxon>Bacillati</taxon>
        <taxon>Actinomycetota</taxon>
        <taxon>Actinomycetes</taxon>
        <taxon>Kitasatosporales</taxon>
        <taxon>Streptomycetaceae</taxon>
        <taxon>Streptomyces</taxon>
    </lineage>
</organism>
<name>A0A233SPT2_STRDA</name>
<reference evidence="1 2" key="1">
    <citation type="submission" date="2016-07" db="EMBL/GenBank/DDBJ databases">
        <title>Draft genome of Streptomyces diastatochromogenes.</title>
        <authorList>
            <person name="Podduturi R."/>
            <person name="Lukassen M.B."/>
            <person name="Clausen N."/>
            <person name="Nielsen J.L."/>
            <person name="Jorgensen N.O."/>
        </authorList>
    </citation>
    <scope>NUCLEOTIDE SEQUENCE [LARGE SCALE GENOMIC DNA]</scope>
    <source>
        <strain evidence="1 2">DSM 40608</strain>
    </source>
</reference>
<keyword evidence="2" id="KW-1185">Reference proteome</keyword>
<gene>
    <name evidence="1" type="ORF">BEK98_08940</name>
</gene>
<evidence type="ECO:0000313" key="1">
    <source>
        <dbReference type="EMBL" id="OXY97667.1"/>
    </source>
</evidence>
<comment type="caution">
    <text evidence="1">The sequence shown here is derived from an EMBL/GenBank/DDBJ whole genome shotgun (WGS) entry which is preliminary data.</text>
</comment>
<dbReference type="AlphaFoldDB" id="A0A233SPT2"/>
<protein>
    <submittedName>
        <fullName evidence="1">Uncharacterized protein</fullName>
    </submittedName>
</protein>
<proteinExistence type="predicted"/>
<accession>A0A233SPT2</accession>
<dbReference type="EMBL" id="MCGQ01000008">
    <property type="protein sequence ID" value="OXY97667.1"/>
    <property type="molecule type" value="Genomic_DNA"/>
</dbReference>
<sequence length="97" mass="10760">MLLCASQRMPRARVSEIPAAQPPPVDDTIQPSARTTRRLSAQVERCATRPHRDTPHRTTVHGIARTGPAAEDRECRIGAAAVRRAVRTADRRFTQIP</sequence>